<feature type="region of interest" description="Disordered" evidence="6">
    <location>
        <begin position="61"/>
        <end position="128"/>
    </location>
</feature>
<evidence type="ECO:0000256" key="4">
    <source>
        <dbReference type="ARBA" id="ARBA00023163"/>
    </source>
</evidence>
<organism evidence="8 9">
    <name type="scientific">Lineolata rhizophorae</name>
    <dbReference type="NCBI Taxonomy" id="578093"/>
    <lineage>
        <taxon>Eukaryota</taxon>
        <taxon>Fungi</taxon>
        <taxon>Dikarya</taxon>
        <taxon>Ascomycota</taxon>
        <taxon>Pezizomycotina</taxon>
        <taxon>Dothideomycetes</taxon>
        <taxon>Dothideomycetes incertae sedis</taxon>
        <taxon>Lineolatales</taxon>
        <taxon>Lineolataceae</taxon>
        <taxon>Lineolata</taxon>
    </lineage>
</organism>
<dbReference type="Pfam" id="PF04082">
    <property type="entry name" value="Fungal_trans"/>
    <property type="match status" value="1"/>
</dbReference>
<evidence type="ECO:0000256" key="3">
    <source>
        <dbReference type="ARBA" id="ARBA00023015"/>
    </source>
</evidence>
<evidence type="ECO:0000256" key="5">
    <source>
        <dbReference type="ARBA" id="ARBA00023242"/>
    </source>
</evidence>
<keyword evidence="9" id="KW-1185">Reference proteome</keyword>
<dbReference type="AlphaFoldDB" id="A0A6A6NP05"/>
<evidence type="ECO:0000313" key="8">
    <source>
        <dbReference type="EMBL" id="KAF2453456.1"/>
    </source>
</evidence>
<dbReference type="PANTHER" id="PTHR47338">
    <property type="entry name" value="ZN(II)2CYS6 TRANSCRIPTION FACTOR (EUROFUNG)-RELATED"/>
    <property type="match status" value="1"/>
</dbReference>
<dbReference type="InterPro" id="IPR007219">
    <property type="entry name" value="XnlR_reg_dom"/>
</dbReference>
<evidence type="ECO:0000259" key="7">
    <source>
        <dbReference type="PROSITE" id="PS50048"/>
    </source>
</evidence>
<dbReference type="PANTHER" id="PTHR47338:SF28">
    <property type="entry name" value="C6 TRANSCRIPTION FACTOR"/>
    <property type="match status" value="1"/>
</dbReference>
<feature type="region of interest" description="Disordered" evidence="6">
    <location>
        <begin position="726"/>
        <end position="745"/>
    </location>
</feature>
<dbReference type="GO" id="GO:0005634">
    <property type="term" value="C:nucleus"/>
    <property type="evidence" value="ECO:0007669"/>
    <property type="project" value="UniProtKB-SubCell"/>
</dbReference>
<evidence type="ECO:0000256" key="6">
    <source>
        <dbReference type="SAM" id="MobiDB-lite"/>
    </source>
</evidence>
<gene>
    <name evidence="8" type="ORF">BDY21DRAFT_424426</name>
</gene>
<comment type="subcellular location">
    <subcellularLocation>
        <location evidence="1">Nucleus</location>
    </subcellularLocation>
</comment>
<feature type="compositionally biased region" description="Gly residues" evidence="6">
    <location>
        <begin position="734"/>
        <end position="745"/>
    </location>
</feature>
<feature type="compositionally biased region" description="Low complexity" evidence="6">
    <location>
        <begin position="809"/>
        <end position="822"/>
    </location>
</feature>
<dbReference type="SUPFAM" id="SSF57701">
    <property type="entry name" value="Zn2/Cys6 DNA-binding domain"/>
    <property type="match status" value="1"/>
</dbReference>
<dbReference type="SMART" id="SM00066">
    <property type="entry name" value="GAL4"/>
    <property type="match status" value="1"/>
</dbReference>
<dbReference type="SMART" id="SM00906">
    <property type="entry name" value="Fungal_trans"/>
    <property type="match status" value="1"/>
</dbReference>
<proteinExistence type="predicted"/>
<keyword evidence="5" id="KW-0539">Nucleus</keyword>
<feature type="compositionally biased region" description="Low complexity" evidence="6">
    <location>
        <begin position="86"/>
        <end position="99"/>
    </location>
</feature>
<reference evidence="8" key="1">
    <citation type="journal article" date="2020" name="Stud. Mycol.">
        <title>101 Dothideomycetes genomes: a test case for predicting lifestyles and emergence of pathogens.</title>
        <authorList>
            <person name="Haridas S."/>
            <person name="Albert R."/>
            <person name="Binder M."/>
            <person name="Bloem J."/>
            <person name="Labutti K."/>
            <person name="Salamov A."/>
            <person name="Andreopoulos B."/>
            <person name="Baker S."/>
            <person name="Barry K."/>
            <person name="Bills G."/>
            <person name="Bluhm B."/>
            <person name="Cannon C."/>
            <person name="Castanera R."/>
            <person name="Culley D."/>
            <person name="Daum C."/>
            <person name="Ezra D."/>
            <person name="Gonzalez J."/>
            <person name="Henrissat B."/>
            <person name="Kuo A."/>
            <person name="Liang C."/>
            <person name="Lipzen A."/>
            <person name="Lutzoni F."/>
            <person name="Magnuson J."/>
            <person name="Mondo S."/>
            <person name="Nolan M."/>
            <person name="Ohm R."/>
            <person name="Pangilinan J."/>
            <person name="Park H.-J."/>
            <person name="Ramirez L."/>
            <person name="Alfaro M."/>
            <person name="Sun H."/>
            <person name="Tritt A."/>
            <person name="Yoshinaga Y."/>
            <person name="Zwiers L.-H."/>
            <person name="Turgeon B."/>
            <person name="Goodwin S."/>
            <person name="Spatafora J."/>
            <person name="Crous P."/>
            <person name="Grigoriev I."/>
        </authorList>
    </citation>
    <scope>NUCLEOTIDE SEQUENCE</scope>
    <source>
        <strain evidence="8">ATCC 16933</strain>
    </source>
</reference>
<dbReference type="Pfam" id="PF00172">
    <property type="entry name" value="Zn_clus"/>
    <property type="match status" value="1"/>
</dbReference>
<evidence type="ECO:0000256" key="1">
    <source>
        <dbReference type="ARBA" id="ARBA00004123"/>
    </source>
</evidence>
<dbReference type="GO" id="GO:0008270">
    <property type="term" value="F:zinc ion binding"/>
    <property type="evidence" value="ECO:0007669"/>
    <property type="project" value="InterPro"/>
</dbReference>
<keyword evidence="2" id="KW-0479">Metal-binding</keyword>
<dbReference type="EMBL" id="MU001697">
    <property type="protein sequence ID" value="KAF2453456.1"/>
    <property type="molecule type" value="Genomic_DNA"/>
</dbReference>
<evidence type="ECO:0000313" key="9">
    <source>
        <dbReference type="Proteomes" id="UP000799766"/>
    </source>
</evidence>
<dbReference type="GO" id="GO:0000981">
    <property type="term" value="F:DNA-binding transcription factor activity, RNA polymerase II-specific"/>
    <property type="evidence" value="ECO:0007669"/>
    <property type="project" value="InterPro"/>
</dbReference>
<dbReference type="CDD" id="cd00067">
    <property type="entry name" value="GAL4"/>
    <property type="match status" value="1"/>
</dbReference>
<dbReference type="PROSITE" id="PS00463">
    <property type="entry name" value="ZN2_CY6_FUNGAL_1"/>
    <property type="match status" value="1"/>
</dbReference>
<dbReference type="GO" id="GO:0006351">
    <property type="term" value="P:DNA-templated transcription"/>
    <property type="evidence" value="ECO:0007669"/>
    <property type="project" value="InterPro"/>
</dbReference>
<name>A0A6A6NP05_9PEZI</name>
<feature type="region of interest" description="Disordered" evidence="6">
    <location>
        <begin position="802"/>
        <end position="839"/>
    </location>
</feature>
<protein>
    <submittedName>
        <fullName evidence="8">Fungal-specific transcription factor domain-containing protein</fullName>
    </submittedName>
</protein>
<dbReference type="Gene3D" id="4.10.240.10">
    <property type="entry name" value="Zn(2)-C6 fungal-type DNA-binding domain"/>
    <property type="match status" value="1"/>
</dbReference>
<dbReference type="PROSITE" id="PS50048">
    <property type="entry name" value="ZN2_CY6_FUNGAL_2"/>
    <property type="match status" value="1"/>
</dbReference>
<dbReference type="OrthoDB" id="5376052at2759"/>
<evidence type="ECO:0000256" key="2">
    <source>
        <dbReference type="ARBA" id="ARBA00022723"/>
    </source>
</evidence>
<dbReference type="Proteomes" id="UP000799766">
    <property type="component" value="Unassembled WGS sequence"/>
</dbReference>
<dbReference type="InterPro" id="IPR001138">
    <property type="entry name" value="Zn2Cys6_DnaBD"/>
</dbReference>
<dbReference type="InterPro" id="IPR036864">
    <property type="entry name" value="Zn2-C6_fun-type_DNA-bd_sf"/>
</dbReference>
<keyword evidence="3" id="KW-0805">Transcription regulation</keyword>
<keyword evidence="4" id="KW-0804">Transcription</keyword>
<dbReference type="InterPro" id="IPR050815">
    <property type="entry name" value="TF_fung"/>
</dbReference>
<sequence>MIGRPAAPILAALGVEMPNTQGARAYSGSSQNDETSLARLGTAQLHVAAPSRTVTAMNGVRLSDGDGRVGRVHQPLSTAPMPGNDAVKPGVGAAVPAAGTENGWSSSDDQDDDADGYDEQPPSKKIKIPRPKTVSCETCKKRKVKCDRGQPSCGWCTRNGQECEYTARKKPGLRAGYGRELEARMGDNEYRTHLHGTRLDSLEDYVRKFDVFEARVNEVSARNEDLSQKLKQAEQRALNAHLPSNDQSSFQSRSFIPDTDPQLAPSSLDWERDLPPLNMCINLTHNFFSYINIWYPILHQQNTLDSFFSHPLKEEDKVLLCAIVATSLRLEPTLAADIRNQYYAAAKDRVLKYAFDLDTGRGAEKRTVRVLQALVILALDIVGTSNGLPAWNILAIITRSAVQLGLAVETIGSSMDRFPTVSLQRVRVLPPTWDWTEIESHRRLFWTIYLLDRFATVSSAFDFALDEKYIERRLPCADEYFQSSRMVETPCMKGNKRKDDDPTLLKNVDWFAHYIEVMGLVSRVHKFVKRPVDISTEFDVKLWKKEFQALASETEALENNFPDDCKPILVSRGDPVNMNSGIVTLCAVYQYAIIRLHSIQAYPANTSRYFKRSAASLASIHKCRTAAIAICKLNKLVREHVSTTSNRPLISFGPPFAFTLWVAARVLLIHSSEVPADYHLIDRVPPLIASLAEHGALWNASRRFADMLGRILHDLREYRAAGTSPLSAAKDAKGGGGAAGAGGSGAPVKFPRSIKTLRDMRRCAYEVSMLMEAMPQAGTDSPRTAALDLEGPWRMRREWGATTAGGRGSAAASSGPSEASVARGMANGHHRRPAASSMAPLPAAGAPGLATLAGAGVASAASMGLNGGDYGSVLPTSPGSPYHGGRGFYDNGDSTVANSGDHMVVDEGFATRENVYQTLNFSWHPQGAALAGAPDIGPARDLTGHDAGVSEVDLYYDNVALSAVGPDMLPGDEGDYHNGIGVEDGGVRTWV</sequence>
<feature type="compositionally biased region" description="Acidic residues" evidence="6">
    <location>
        <begin position="108"/>
        <end position="118"/>
    </location>
</feature>
<accession>A0A6A6NP05</accession>
<feature type="domain" description="Zn(2)-C6 fungal-type" evidence="7">
    <location>
        <begin position="135"/>
        <end position="165"/>
    </location>
</feature>
<dbReference type="CDD" id="cd12148">
    <property type="entry name" value="fungal_TF_MHR"/>
    <property type="match status" value="1"/>
</dbReference>
<dbReference type="GO" id="GO:0003677">
    <property type="term" value="F:DNA binding"/>
    <property type="evidence" value="ECO:0007669"/>
    <property type="project" value="InterPro"/>
</dbReference>